<evidence type="ECO:0000313" key="2">
    <source>
        <dbReference type="EMBL" id="KAJ5437760.1"/>
    </source>
</evidence>
<dbReference type="EMBL" id="JAPVEA010000008">
    <property type="protein sequence ID" value="KAJ5437760.1"/>
    <property type="molecule type" value="Genomic_DNA"/>
</dbReference>
<dbReference type="RefSeq" id="XP_056760989.1">
    <property type="nucleotide sequence ID" value="XM_056912140.1"/>
</dbReference>
<evidence type="ECO:0008006" key="4">
    <source>
        <dbReference type="Google" id="ProtNLM"/>
    </source>
</evidence>
<feature type="signal peptide" evidence="1">
    <location>
        <begin position="1"/>
        <end position="17"/>
    </location>
</feature>
<protein>
    <recommendedName>
        <fullName evidence="4">Glycoside hydrolase family 39 protein</fullName>
    </recommendedName>
</protein>
<feature type="chain" id="PRO_5042115039" description="Glycoside hydrolase family 39 protein" evidence="1">
    <location>
        <begin position="18"/>
        <end position="464"/>
    </location>
</feature>
<accession>A0AAD6BWN2</accession>
<keyword evidence="3" id="KW-1185">Reference proteome</keyword>
<sequence length="464" mass="52106">MLWSIFASLLTAGLVTADNITATVSLSVSKGKPVHWASGFIYGIPDTPNQIPDHWYTDIGFRYGRAGGAQLEAPARGWIWGMTEYKGRLESTLSNYRTCRKYGADFILLPHDVWGTDHANSSTVWPGDGGDWSDYDLFVRTLMKDLKANNALKGLVWDIWNEPDISIFWERSQQQWIDLYIRTHKLLRADPNGSQREDPSFYTVQITGPSLAFRPVPGNTWWSNWLAQIAGNKTIPEQYSYHLEGVTSDWDNDLQNTNGTLATLLKTFGLPDRQININEYANYGEQVPAGAAWWISRLERYDALGLRGNWLSGWTLHDLMANLLTKKSNATDYNATDYAPAPEFQVYKYYKANMTGHRVETSGTGDRLFDVYATVDSDKVRILSGTRITAGNWQITVKGMSAVGLPSEGTVDIQTWGFAGTSVFEEVDSPSDRGIVSHTYFGDALTFPIFQTDASTAWAFEFSR</sequence>
<dbReference type="GeneID" id="81602383"/>
<comment type="caution">
    <text evidence="2">The sequence shown here is derived from an EMBL/GenBank/DDBJ whole genome shotgun (WGS) entry which is preliminary data.</text>
</comment>
<evidence type="ECO:0000313" key="3">
    <source>
        <dbReference type="Proteomes" id="UP001213681"/>
    </source>
</evidence>
<reference evidence="2" key="1">
    <citation type="submission" date="2022-12" db="EMBL/GenBank/DDBJ databases">
        <authorList>
            <person name="Petersen C."/>
        </authorList>
    </citation>
    <scope>NUCLEOTIDE SEQUENCE</scope>
    <source>
        <strain evidence="2">IBT 16125</strain>
    </source>
</reference>
<gene>
    <name evidence="2" type="ORF">N7458_008758</name>
</gene>
<dbReference type="Gene3D" id="3.20.20.80">
    <property type="entry name" value="Glycosidases"/>
    <property type="match status" value="1"/>
</dbReference>
<dbReference type="AlphaFoldDB" id="A0AAD6BWN2"/>
<dbReference type="InterPro" id="IPR017853">
    <property type="entry name" value="GH"/>
</dbReference>
<dbReference type="Proteomes" id="UP001213681">
    <property type="component" value="Unassembled WGS sequence"/>
</dbReference>
<name>A0AAD6BWN2_9EURO</name>
<evidence type="ECO:0000256" key="1">
    <source>
        <dbReference type="SAM" id="SignalP"/>
    </source>
</evidence>
<keyword evidence="1" id="KW-0732">Signal</keyword>
<dbReference type="SUPFAM" id="SSF51445">
    <property type="entry name" value="(Trans)glycosidases"/>
    <property type="match status" value="1"/>
</dbReference>
<proteinExistence type="predicted"/>
<organism evidence="2 3">
    <name type="scientific">Penicillium daleae</name>
    <dbReference type="NCBI Taxonomy" id="63821"/>
    <lineage>
        <taxon>Eukaryota</taxon>
        <taxon>Fungi</taxon>
        <taxon>Dikarya</taxon>
        <taxon>Ascomycota</taxon>
        <taxon>Pezizomycotina</taxon>
        <taxon>Eurotiomycetes</taxon>
        <taxon>Eurotiomycetidae</taxon>
        <taxon>Eurotiales</taxon>
        <taxon>Aspergillaceae</taxon>
        <taxon>Penicillium</taxon>
    </lineage>
</organism>
<reference evidence="2" key="2">
    <citation type="journal article" date="2023" name="IMA Fungus">
        <title>Comparative genomic study of the Penicillium genus elucidates a diverse pangenome and 15 lateral gene transfer events.</title>
        <authorList>
            <person name="Petersen C."/>
            <person name="Sorensen T."/>
            <person name="Nielsen M.R."/>
            <person name="Sondergaard T.E."/>
            <person name="Sorensen J.L."/>
            <person name="Fitzpatrick D.A."/>
            <person name="Frisvad J.C."/>
            <person name="Nielsen K.L."/>
        </authorList>
    </citation>
    <scope>NUCLEOTIDE SEQUENCE</scope>
    <source>
        <strain evidence="2">IBT 16125</strain>
    </source>
</reference>